<dbReference type="Pfam" id="PF13538">
    <property type="entry name" value="UvrD_C_2"/>
    <property type="match status" value="1"/>
</dbReference>
<dbReference type="HAMAP" id="MF_01488">
    <property type="entry name" value="RecD2"/>
    <property type="match status" value="1"/>
</dbReference>
<dbReference type="InterPro" id="IPR027417">
    <property type="entry name" value="P-loop_NTPase"/>
</dbReference>
<dbReference type="InterPro" id="IPR027785">
    <property type="entry name" value="UvrD-like_helicase_C"/>
</dbReference>
<dbReference type="Gene3D" id="1.10.10.2220">
    <property type="match status" value="1"/>
</dbReference>
<evidence type="ECO:0000259" key="4">
    <source>
        <dbReference type="Pfam" id="PF13538"/>
    </source>
</evidence>
<evidence type="ECO:0000313" key="8">
    <source>
        <dbReference type="EMBL" id="SHH76316.1"/>
    </source>
</evidence>
<gene>
    <name evidence="3" type="primary">recD2</name>
    <name evidence="8" type="ORF">SAMN02745823_00903</name>
</gene>
<dbReference type="Pfam" id="PF23139">
    <property type="entry name" value="OB_YrrC"/>
    <property type="match status" value="1"/>
</dbReference>
<keyword evidence="1 3" id="KW-0547">Nucleotide-binding</keyword>
<evidence type="ECO:0000313" key="9">
    <source>
        <dbReference type="Proteomes" id="UP000183995"/>
    </source>
</evidence>
<keyword evidence="3" id="KW-0413">Isomerase</keyword>
<feature type="domain" description="ATP-dependent RecD2 DNA helicase OB-fold" evidence="7">
    <location>
        <begin position="9"/>
        <end position="79"/>
    </location>
</feature>
<dbReference type="AlphaFoldDB" id="A0A1M5VM27"/>
<keyword evidence="3" id="KW-0347">Helicase</keyword>
<dbReference type="InterPro" id="IPR006345">
    <property type="entry name" value="RecD2"/>
</dbReference>
<dbReference type="RefSeq" id="WP_073076463.1">
    <property type="nucleotide sequence ID" value="NZ_FQXV01000002.1"/>
</dbReference>
<dbReference type="GO" id="GO:0006310">
    <property type="term" value="P:DNA recombination"/>
    <property type="evidence" value="ECO:0007669"/>
    <property type="project" value="InterPro"/>
</dbReference>
<dbReference type="NCBIfam" id="TIGR01448">
    <property type="entry name" value="recD_rel"/>
    <property type="match status" value="1"/>
</dbReference>
<keyword evidence="3" id="KW-0378">Hydrolase</keyword>
<evidence type="ECO:0000256" key="3">
    <source>
        <dbReference type="HAMAP-Rule" id="MF_01488"/>
    </source>
</evidence>
<dbReference type="Proteomes" id="UP000183995">
    <property type="component" value="Unassembled WGS sequence"/>
</dbReference>
<dbReference type="STRING" id="1123282.SAMN02745823_00903"/>
<reference evidence="8 9" key="1">
    <citation type="submission" date="2016-11" db="EMBL/GenBank/DDBJ databases">
        <authorList>
            <person name="Jaros S."/>
            <person name="Januszkiewicz K."/>
            <person name="Wedrychowicz H."/>
        </authorList>
    </citation>
    <scope>NUCLEOTIDE SEQUENCE [LARGE SCALE GENOMIC DNA]</scope>
    <source>
        <strain evidence="8 9">DSM 10068</strain>
    </source>
</reference>
<dbReference type="InterPro" id="IPR041451">
    <property type="entry name" value="RecD2_SH13"/>
</dbReference>
<sequence>MDEGRQYIQIEGTVVSLIYQNPENGYAVLRLDTPDGVVTAVGCMPGLNPGEALILTGAWATHHSYGEQFKAEFAERRMPTGRDAIYSYLASGAIKNVGPAKARDIVDKFGDKALEIIENEPEKLAQVRGITEKRAREVGVAFRRQVGLRRLMEFLAQYGLKPLVAMKLFKLYGDEALPAVKDNPYLMTVDEIGADFFEADAMALALGFESDCAERVESAVLFELGHNLDNGHTFLPYDKLVAATNQLIDVGYQTVADALEALCESGFVVRETVAGQDACYLALFREAEQFVAGRLMDMAADPARGEADVKKLVSSIEREYGITYAESQFKAVELAAESRVMVLTGGPGTGKTTCVRGIIALFDKLGLKTALCAPTGRAAKRMSELTGRESATIHRLLGAAIGEGDTLVFERDETNPLNADAVIMDETSMADLLLMRSLLAAMRPGARLVLVGDADQLPSVGPGNVFADIIRSGAVPAVVLTEIFRQATESGIVKNAHLINKGVLPELSVKSSDFFFLRRATPDKALETIVELCTERLPKNMGIDPAQIQVLSPTRKNVAGTENLNARLQTALNAPAAGKKEKTFGEYIFREGDKVMQIRNNYDIIWRNPDGLESGAGVFNGDIGYIKEIDLVHETVTVDYEDKLVTYLFEQLAELEPAWALTVHKSQGSEYRAVILAASQGAPQLLVRSVLYTAITRARELLIIVGDQGVLATMVHNDKRQRRYSGLRARLAERL</sequence>
<dbReference type="InterPro" id="IPR029493">
    <property type="entry name" value="RecD2-like_HHH"/>
</dbReference>
<comment type="function">
    <text evidence="3">DNA-dependent ATPase and ATP-dependent 5'-3' DNA helicase. Has no activity on blunt DNA or DNA with 3'-overhangs, requires at least 10 bases of 5'-ssDNA for helicase activity.</text>
</comment>
<evidence type="ECO:0000259" key="7">
    <source>
        <dbReference type="Pfam" id="PF23139"/>
    </source>
</evidence>
<dbReference type="GO" id="GO:0017116">
    <property type="term" value="F:single-stranded DNA helicase activity"/>
    <property type="evidence" value="ECO:0007669"/>
    <property type="project" value="TreeGrafter"/>
</dbReference>
<dbReference type="InterPro" id="IPR050534">
    <property type="entry name" value="Coronavir_polyprotein_1ab"/>
</dbReference>
<keyword evidence="3" id="KW-0238">DNA-binding</keyword>
<proteinExistence type="inferred from homology"/>
<dbReference type="EC" id="5.6.2.3" evidence="3"/>
<evidence type="ECO:0000259" key="5">
    <source>
        <dbReference type="Pfam" id="PF14490"/>
    </source>
</evidence>
<dbReference type="InterPro" id="IPR055446">
    <property type="entry name" value="RecD2_N_OB"/>
</dbReference>
<organism evidence="8 9">
    <name type="scientific">Sporobacter termitidis DSM 10068</name>
    <dbReference type="NCBI Taxonomy" id="1123282"/>
    <lineage>
        <taxon>Bacteria</taxon>
        <taxon>Bacillati</taxon>
        <taxon>Bacillota</taxon>
        <taxon>Clostridia</taxon>
        <taxon>Eubacteriales</taxon>
        <taxon>Oscillospiraceae</taxon>
        <taxon>Sporobacter</taxon>
    </lineage>
</organism>
<dbReference type="Gene3D" id="1.10.150.20">
    <property type="entry name" value="5' to 3' exonuclease, C-terminal subdomain"/>
    <property type="match status" value="1"/>
</dbReference>
<feature type="domain" description="UvrD-like helicase C-terminal" evidence="4">
    <location>
        <begin position="657"/>
        <end position="705"/>
    </location>
</feature>
<keyword evidence="9" id="KW-1185">Reference proteome</keyword>
<dbReference type="Pfam" id="PF14520">
    <property type="entry name" value="HHH_5"/>
    <property type="match status" value="1"/>
</dbReference>
<feature type="binding site" evidence="3">
    <location>
        <begin position="348"/>
        <end position="352"/>
    </location>
    <ligand>
        <name>ATP</name>
        <dbReference type="ChEBI" id="CHEBI:30616"/>
    </ligand>
</feature>
<accession>A0A1M5VM27</accession>
<evidence type="ECO:0000256" key="1">
    <source>
        <dbReference type="ARBA" id="ARBA00022741"/>
    </source>
</evidence>
<dbReference type="GO" id="GO:0005524">
    <property type="term" value="F:ATP binding"/>
    <property type="evidence" value="ECO:0007669"/>
    <property type="project" value="UniProtKB-UniRule"/>
</dbReference>
<dbReference type="PANTHER" id="PTHR43788">
    <property type="entry name" value="DNA2/NAM7 HELICASE FAMILY MEMBER"/>
    <property type="match status" value="1"/>
</dbReference>
<protein>
    <recommendedName>
        <fullName evidence="3">ATP-dependent RecD2 DNA helicase</fullName>
        <ecNumber evidence="3">5.6.2.3</ecNumber>
    </recommendedName>
    <alternativeName>
        <fullName evidence="3">DNA 5'-3' helicase subunit RecD2</fullName>
    </alternativeName>
</protein>
<dbReference type="Pfam" id="PF18335">
    <property type="entry name" value="SH3_13"/>
    <property type="match status" value="1"/>
</dbReference>
<evidence type="ECO:0000256" key="2">
    <source>
        <dbReference type="ARBA" id="ARBA00022840"/>
    </source>
</evidence>
<feature type="domain" description="ATP-dependent RecD2 DNA helicase SH3" evidence="6">
    <location>
        <begin position="564"/>
        <end position="640"/>
    </location>
</feature>
<dbReference type="EMBL" id="FQXV01000002">
    <property type="protein sequence ID" value="SHH76316.1"/>
    <property type="molecule type" value="Genomic_DNA"/>
</dbReference>
<dbReference type="SUPFAM" id="SSF47781">
    <property type="entry name" value="RuvA domain 2-like"/>
    <property type="match status" value="1"/>
</dbReference>
<dbReference type="Pfam" id="PF14490">
    <property type="entry name" value="HHH_RecD2"/>
    <property type="match status" value="1"/>
</dbReference>
<dbReference type="CDD" id="cd18809">
    <property type="entry name" value="SF1_C_RecD"/>
    <property type="match status" value="1"/>
</dbReference>
<dbReference type="GO" id="GO:0003677">
    <property type="term" value="F:DNA binding"/>
    <property type="evidence" value="ECO:0007669"/>
    <property type="project" value="UniProtKB-UniRule"/>
</dbReference>
<dbReference type="InterPro" id="IPR010994">
    <property type="entry name" value="RuvA_2-like"/>
</dbReference>
<dbReference type="Pfam" id="PF13245">
    <property type="entry name" value="AAA_19"/>
    <property type="match status" value="1"/>
</dbReference>
<dbReference type="Gene3D" id="2.30.30.940">
    <property type="match status" value="1"/>
</dbReference>
<comment type="catalytic activity">
    <reaction evidence="3">
        <text>ATP + H2O = ADP + phosphate + H(+)</text>
        <dbReference type="Rhea" id="RHEA:13065"/>
        <dbReference type="ChEBI" id="CHEBI:15377"/>
        <dbReference type="ChEBI" id="CHEBI:15378"/>
        <dbReference type="ChEBI" id="CHEBI:30616"/>
        <dbReference type="ChEBI" id="CHEBI:43474"/>
        <dbReference type="ChEBI" id="CHEBI:456216"/>
        <dbReference type="EC" id="5.6.2.3"/>
    </reaction>
</comment>
<feature type="domain" description="ATP-dependent RecD2 DNA helicase-like helix-hairpin-helix" evidence="5">
    <location>
        <begin position="146"/>
        <end position="234"/>
    </location>
</feature>
<dbReference type="SUPFAM" id="SSF52540">
    <property type="entry name" value="P-loop containing nucleoside triphosphate hydrolases"/>
    <property type="match status" value="2"/>
</dbReference>
<dbReference type="Gene3D" id="3.40.50.300">
    <property type="entry name" value="P-loop containing nucleotide triphosphate hydrolases"/>
    <property type="match status" value="2"/>
</dbReference>
<dbReference type="CDD" id="cd17933">
    <property type="entry name" value="DEXSc_RecD-like"/>
    <property type="match status" value="1"/>
</dbReference>
<dbReference type="OrthoDB" id="9803432at2"/>
<name>A0A1M5VM27_9FIRM</name>
<dbReference type="GO" id="GO:0009338">
    <property type="term" value="C:exodeoxyribonuclease V complex"/>
    <property type="evidence" value="ECO:0007669"/>
    <property type="project" value="TreeGrafter"/>
</dbReference>
<keyword evidence="2 3" id="KW-0067">ATP-binding</keyword>
<evidence type="ECO:0000259" key="6">
    <source>
        <dbReference type="Pfam" id="PF18335"/>
    </source>
</evidence>
<dbReference type="GO" id="GO:0043139">
    <property type="term" value="F:5'-3' DNA helicase activity"/>
    <property type="evidence" value="ECO:0007669"/>
    <property type="project" value="UniProtKB-UniRule"/>
</dbReference>
<dbReference type="GO" id="GO:0016887">
    <property type="term" value="F:ATP hydrolysis activity"/>
    <property type="evidence" value="ECO:0007669"/>
    <property type="project" value="RHEA"/>
</dbReference>
<comment type="similarity">
    <text evidence="3">Belongs to the RecD family. RecD2 subfamily.</text>
</comment>
<dbReference type="PANTHER" id="PTHR43788:SF6">
    <property type="entry name" value="DNA HELICASE B"/>
    <property type="match status" value="1"/>
</dbReference>